<evidence type="ECO:0000259" key="1">
    <source>
        <dbReference type="Pfam" id="PF09361"/>
    </source>
</evidence>
<protein>
    <submittedName>
        <fullName evidence="2">Phasin protein</fullName>
    </submittedName>
</protein>
<proteinExistence type="predicted"/>
<dbReference type="AlphaFoldDB" id="A0A1X7P9I4"/>
<dbReference type="EMBL" id="FXBL01000004">
    <property type="protein sequence ID" value="SMH47122.1"/>
    <property type="molecule type" value="Genomic_DNA"/>
</dbReference>
<dbReference type="Pfam" id="PF09361">
    <property type="entry name" value="Phasin_2"/>
    <property type="match status" value="1"/>
</dbReference>
<dbReference type="InterPro" id="IPR018968">
    <property type="entry name" value="Phasin"/>
</dbReference>
<reference evidence="2 3" key="1">
    <citation type="submission" date="2017-04" db="EMBL/GenBank/DDBJ databases">
        <authorList>
            <person name="Afonso C.L."/>
            <person name="Miller P.J."/>
            <person name="Scott M.A."/>
            <person name="Spackman E."/>
            <person name="Goraichik I."/>
            <person name="Dimitrov K.M."/>
            <person name="Suarez D.L."/>
            <person name="Swayne D.E."/>
        </authorList>
    </citation>
    <scope>NUCLEOTIDE SEQUENCE [LARGE SCALE GENOMIC DNA]</scope>
    <source>
        <strain evidence="2 3">B5P</strain>
    </source>
</reference>
<gene>
    <name evidence="2" type="ORF">SAMN02982922_3463</name>
</gene>
<evidence type="ECO:0000313" key="2">
    <source>
        <dbReference type="EMBL" id="SMH47122.1"/>
    </source>
</evidence>
<keyword evidence="3" id="KW-1185">Reference proteome</keyword>
<accession>A0A1X7P9I4</accession>
<feature type="domain" description="Phasin" evidence="1">
    <location>
        <begin position="58"/>
        <end position="148"/>
    </location>
</feature>
<sequence length="159" mass="16943">MAKATNPASVAQDAMSALSEAVETVQSKMEVPAAARDFVKRMATDAQERAENLHEDVKSATHRAETFATSLVSGYADFTRGLVEASLANVRHALATVEKVATAKSLNEAAQIQVDYVRDSARSNFERAREAAEAARVAAVDGAKTIQSEISALYTKKAA</sequence>
<evidence type="ECO:0000313" key="3">
    <source>
        <dbReference type="Proteomes" id="UP000193083"/>
    </source>
</evidence>
<name>A0A1X7P9I4_9HYPH</name>
<dbReference type="RefSeq" id="WP_176247546.1">
    <property type="nucleotide sequence ID" value="NZ_FXBL01000004.1"/>
</dbReference>
<dbReference type="Proteomes" id="UP000193083">
    <property type="component" value="Unassembled WGS sequence"/>
</dbReference>
<organism evidence="2 3">
    <name type="scientific">Mesorhizobium australicum</name>
    <dbReference type="NCBI Taxonomy" id="536018"/>
    <lineage>
        <taxon>Bacteria</taxon>
        <taxon>Pseudomonadati</taxon>
        <taxon>Pseudomonadota</taxon>
        <taxon>Alphaproteobacteria</taxon>
        <taxon>Hyphomicrobiales</taxon>
        <taxon>Phyllobacteriaceae</taxon>
        <taxon>Mesorhizobium</taxon>
    </lineage>
</organism>